<evidence type="ECO:0000313" key="2">
    <source>
        <dbReference type="EMBL" id="PWF45024.1"/>
    </source>
</evidence>
<name>A0A2U2HHB8_9BURK</name>
<proteinExistence type="predicted"/>
<evidence type="ECO:0000313" key="3">
    <source>
        <dbReference type="Proteomes" id="UP000241421"/>
    </source>
</evidence>
<dbReference type="Proteomes" id="UP000241421">
    <property type="component" value="Unassembled WGS sequence"/>
</dbReference>
<reference evidence="2 3" key="1">
    <citation type="submission" date="2018-04" db="EMBL/GenBank/DDBJ databases">
        <title>Massilia violaceinigra sp. nov., a novel purple-pigmented bacterium isolated from Tianshan glacier, Xinjiang, China.</title>
        <authorList>
            <person name="Wang H."/>
        </authorList>
    </citation>
    <scope>NUCLEOTIDE SEQUENCE [LARGE SCALE GENOMIC DNA]</scope>
    <source>
        <strain evidence="2 3">B448-2</strain>
    </source>
</reference>
<feature type="domain" description="Immunity MXAN-0049 protein" evidence="1">
    <location>
        <begin position="18"/>
        <end position="96"/>
    </location>
</feature>
<keyword evidence="3" id="KW-1185">Reference proteome</keyword>
<dbReference type="EMBL" id="PXWF02000259">
    <property type="protein sequence ID" value="PWF45024.1"/>
    <property type="molecule type" value="Genomic_DNA"/>
</dbReference>
<evidence type="ECO:0000259" key="1">
    <source>
        <dbReference type="Pfam" id="PF07791"/>
    </source>
</evidence>
<comment type="caution">
    <text evidence="2">The sequence shown here is derived from an EMBL/GenBank/DDBJ whole genome shotgun (WGS) entry which is preliminary data.</text>
</comment>
<dbReference type="InterPro" id="IPR012433">
    <property type="entry name" value="Imm11"/>
</dbReference>
<protein>
    <recommendedName>
        <fullName evidence="1">Immunity MXAN-0049 protein domain-containing protein</fullName>
    </recommendedName>
</protein>
<dbReference type="Pfam" id="PF07791">
    <property type="entry name" value="Imm11"/>
    <property type="match status" value="1"/>
</dbReference>
<gene>
    <name evidence="2" type="ORF">C7C56_018645</name>
</gene>
<dbReference type="AlphaFoldDB" id="A0A2U2HHB8"/>
<accession>A0A2U2HHB8</accession>
<sequence>MDGLELLPLKVEGKDWKLLNCLNSIDNVDEKRSILHRDDSGKIFMVQKLVINNLAVDKNEFFTIQDSNRSSIFVIESFVNRVRQLGLKGLQFRHIGEVNVNSPP</sequence>
<organism evidence="2 3">
    <name type="scientific">Massilia glaciei</name>
    <dbReference type="NCBI Taxonomy" id="1524097"/>
    <lineage>
        <taxon>Bacteria</taxon>
        <taxon>Pseudomonadati</taxon>
        <taxon>Pseudomonadota</taxon>
        <taxon>Betaproteobacteria</taxon>
        <taxon>Burkholderiales</taxon>
        <taxon>Oxalobacteraceae</taxon>
        <taxon>Telluria group</taxon>
        <taxon>Massilia</taxon>
    </lineage>
</organism>